<comment type="caution">
    <text evidence="2">The sequence shown here is derived from an EMBL/GenBank/DDBJ whole genome shotgun (WGS) entry which is preliminary data.</text>
</comment>
<dbReference type="EMBL" id="BMVG01000058">
    <property type="protein sequence ID" value="GHE15085.1"/>
    <property type="molecule type" value="Genomic_DNA"/>
</dbReference>
<name>A0A918YSH6_9ACTN</name>
<dbReference type="AlphaFoldDB" id="A0A918YSH6"/>
<proteinExistence type="predicted"/>
<evidence type="ECO:0000256" key="1">
    <source>
        <dbReference type="SAM" id="MobiDB-lite"/>
    </source>
</evidence>
<feature type="region of interest" description="Disordered" evidence="1">
    <location>
        <begin position="73"/>
        <end position="102"/>
    </location>
</feature>
<reference evidence="2" key="2">
    <citation type="submission" date="2020-09" db="EMBL/GenBank/DDBJ databases">
        <authorList>
            <person name="Sun Q."/>
            <person name="Ohkuma M."/>
        </authorList>
    </citation>
    <scope>NUCLEOTIDE SEQUENCE</scope>
    <source>
        <strain evidence="2">JCM 4714</strain>
    </source>
</reference>
<evidence type="ECO:0000313" key="2">
    <source>
        <dbReference type="EMBL" id="GHE15085.1"/>
    </source>
</evidence>
<dbReference type="Proteomes" id="UP000655443">
    <property type="component" value="Unassembled WGS sequence"/>
</dbReference>
<organism evidence="2 3">
    <name type="scientific">Streptomyces alanosinicus</name>
    <dbReference type="NCBI Taxonomy" id="68171"/>
    <lineage>
        <taxon>Bacteria</taxon>
        <taxon>Bacillati</taxon>
        <taxon>Actinomycetota</taxon>
        <taxon>Actinomycetes</taxon>
        <taxon>Kitasatosporales</taxon>
        <taxon>Streptomycetaceae</taxon>
        <taxon>Streptomyces</taxon>
    </lineage>
</organism>
<accession>A0A918YSH6</accession>
<sequence length="102" mass="10641">MLVTFTWLPPSCEAMLPQKFSAATTWIVLPEPLPPLVVAVSLVCEEEVEQAVAVAAVSAAAAVMSASLADGRAEREAGTGNMRGSFGRCRCRTGSGHVPAVR</sequence>
<protein>
    <submittedName>
        <fullName evidence="2">Uncharacterized protein</fullName>
    </submittedName>
</protein>
<reference evidence="2" key="1">
    <citation type="journal article" date="2014" name="Int. J. Syst. Evol. Microbiol.">
        <title>Complete genome sequence of Corynebacterium casei LMG S-19264T (=DSM 44701T), isolated from a smear-ripened cheese.</title>
        <authorList>
            <consortium name="US DOE Joint Genome Institute (JGI-PGF)"/>
            <person name="Walter F."/>
            <person name="Albersmeier A."/>
            <person name="Kalinowski J."/>
            <person name="Ruckert C."/>
        </authorList>
    </citation>
    <scope>NUCLEOTIDE SEQUENCE</scope>
    <source>
        <strain evidence="2">JCM 4714</strain>
    </source>
</reference>
<evidence type="ECO:0000313" key="3">
    <source>
        <dbReference type="Proteomes" id="UP000655443"/>
    </source>
</evidence>
<gene>
    <name evidence="2" type="ORF">GCM10010339_88570</name>
</gene>
<keyword evidence="3" id="KW-1185">Reference proteome</keyword>